<feature type="signal peptide" evidence="12">
    <location>
        <begin position="1"/>
        <end position="18"/>
    </location>
</feature>
<evidence type="ECO:0000256" key="1">
    <source>
        <dbReference type="ARBA" id="ARBA00001974"/>
    </source>
</evidence>
<dbReference type="SUPFAM" id="SSF51905">
    <property type="entry name" value="FAD/NAD(P)-binding domain"/>
    <property type="match status" value="1"/>
</dbReference>
<keyword evidence="4" id="KW-0134">Cell wall</keyword>
<dbReference type="InterPro" id="IPR027424">
    <property type="entry name" value="Glucose_Oxidase_domain_2"/>
</dbReference>
<evidence type="ECO:0000259" key="13">
    <source>
        <dbReference type="PROSITE" id="PS00623"/>
    </source>
</evidence>
<keyword evidence="12" id="KW-0732">Signal</keyword>
<dbReference type="EMBL" id="PDNB01000106">
    <property type="protein sequence ID" value="PGH07787.1"/>
    <property type="molecule type" value="Genomic_DNA"/>
</dbReference>
<reference evidence="15 16" key="1">
    <citation type="submission" date="2017-10" db="EMBL/GenBank/DDBJ databases">
        <title>Comparative genomics in systemic dimorphic fungi from Ajellomycetaceae.</title>
        <authorList>
            <person name="Munoz J.F."/>
            <person name="Mcewen J.G."/>
            <person name="Clay O.K."/>
            <person name="Cuomo C.A."/>
        </authorList>
    </citation>
    <scope>NUCLEOTIDE SEQUENCE [LARGE SCALE GENOMIC DNA]</scope>
    <source>
        <strain evidence="15 16">UAMH5409</strain>
    </source>
</reference>
<sequence length="606" mass="66042">MKFTAFLVGCGLAASARAIVEDAIDLFDFVVIGGGTCGLAVAARLSEIENISIAIIEAGNDERNNANVTDPSLFTVAFGTPIDWTYKSVAQPHLGNRQLDYHSGKAWGGSSAINGMTYIRADAVQIDAWERIGNKGWNWDNLYPYYKRIEQFSPPTPEQSAVGASYIEELHGENGPVHVGYPFFLTNSSLFDIAYKTWQKLGIPYNQDPNGGSLRGFSAWPQTLDREANIRSDSATAYFHPVQDRPNLKIFNGVARRITWDDEANTGSGSNLVARGVEFITNEGVKQIIHAKREVILSAGSLRSPAILELSGVGNPDILSKHGISTTRALSAVGENLQDQPQTSIFYQNSQVINGSAPYVAYADAWDIFGESTSNIAAATKEKLSEWAGIISKSNNNAVSPDSIQHVFQIQHELIFRQNVSVSGTLTTASGDQLTSVFWGLLPFSRGSVHISSEDPLEHPLIDPNFYLIDWDLRPMVELCKLARKYWSTEPAGALAVGELVPTLETVPDDATDEQWVDWLKLASISNMHPAGTLAMMPEELGGVVDHTLTVYGTRNVRVVDASVMPFQVGGHLTSTLYAITERTVDIIRDGIAVHASMDGGLPLEN</sequence>
<evidence type="ECO:0000256" key="11">
    <source>
        <dbReference type="RuleBase" id="RU003968"/>
    </source>
</evidence>
<evidence type="ECO:0000313" key="16">
    <source>
        <dbReference type="Proteomes" id="UP000223968"/>
    </source>
</evidence>
<evidence type="ECO:0000313" key="15">
    <source>
        <dbReference type="EMBL" id="PGH07787.1"/>
    </source>
</evidence>
<accession>A0A2B7XGK7</accession>
<evidence type="ECO:0000256" key="10">
    <source>
        <dbReference type="PIRSR" id="PIRSR000137-1"/>
    </source>
</evidence>
<comment type="caution">
    <text evidence="15">The sequence shown here is derived from an EMBL/GenBank/DDBJ whole genome shotgun (WGS) entry which is preliminary data.</text>
</comment>
<name>A0A2B7XGK7_9EURO</name>
<evidence type="ECO:0000256" key="5">
    <source>
        <dbReference type="ARBA" id="ARBA00022630"/>
    </source>
</evidence>
<evidence type="ECO:0000256" key="6">
    <source>
        <dbReference type="ARBA" id="ARBA00022827"/>
    </source>
</evidence>
<feature type="active site" description="Proton donor" evidence="10">
    <location>
        <position position="529"/>
    </location>
</feature>
<dbReference type="GO" id="GO:0046562">
    <property type="term" value="F:beta-D-glucose oxidase activity"/>
    <property type="evidence" value="ECO:0007669"/>
    <property type="project" value="UniProtKB-EC"/>
</dbReference>
<evidence type="ECO:0000256" key="12">
    <source>
        <dbReference type="SAM" id="SignalP"/>
    </source>
</evidence>
<dbReference type="InterPro" id="IPR007867">
    <property type="entry name" value="GMC_OxRtase_C"/>
</dbReference>
<dbReference type="Pfam" id="PF00732">
    <property type="entry name" value="GMC_oxred_N"/>
    <property type="match status" value="1"/>
</dbReference>
<evidence type="ECO:0000259" key="14">
    <source>
        <dbReference type="PROSITE" id="PS00624"/>
    </source>
</evidence>
<dbReference type="InterPro" id="IPR000172">
    <property type="entry name" value="GMC_OxRdtase_N"/>
</dbReference>
<dbReference type="PROSITE" id="PS00623">
    <property type="entry name" value="GMC_OXRED_1"/>
    <property type="match status" value="1"/>
</dbReference>
<keyword evidence="5 11" id="KW-0285">Flavoprotein</keyword>
<keyword evidence="7" id="KW-0560">Oxidoreductase</keyword>
<dbReference type="AlphaFoldDB" id="A0A2B7XGK7"/>
<dbReference type="Gene3D" id="4.10.450.10">
    <property type="entry name" value="Glucose Oxidase, domain 2"/>
    <property type="match status" value="1"/>
</dbReference>
<dbReference type="InterPro" id="IPR012132">
    <property type="entry name" value="GMC_OxRdtase"/>
</dbReference>
<evidence type="ECO:0000256" key="4">
    <source>
        <dbReference type="ARBA" id="ARBA00022512"/>
    </source>
</evidence>
<dbReference type="PANTHER" id="PTHR11552">
    <property type="entry name" value="GLUCOSE-METHANOL-CHOLINE GMC OXIDOREDUCTASE"/>
    <property type="match status" value="1"/>
</dbReference>
<dbReference type="PIRSF" id="PIRSF000137">
    <property type="entry name" value="Alcohol_oxidase"/>
    <property type="match status" value="1"/>
</dbReference>
<comment type="catalytic activity">
    <reaction evidence="8">
        <text>beta-D-glucose + O2 = D-glucono-1,5-lactone + H2O2</text>
        <dbReference type="Rhea" id="RHEA:11428"/>
        <dbReference type="ChEBI" id="CHEBI:15379"/>
        <dbReference type="ChEBI" id="CHEBI:15903"/>
        <dbReference type="ChEBI" id="CHEBI:16217"/>
        <dbReference type="ChEBI" id="CHEBI:16240"/>
        <dbReference type="EC" id="1.1.3.4"/>
    </reaction>
    <physiologicalReaction direction="left-to-right" evidence="8">
        <dbReference type="Rhea" id="RHEA:11429"/>
    </physiologicalReaction>
</comment>
<evidence type="ECO:0000256" key="9">
    <source>
        <dbReference type="ARBA" id="ARBA00049722"/>
    </source>
</evidence>
<evidence type="ECO:0000256" key="3">
    <source>
        <dbReference type="ARBA" id="ARBA00010790"/>
    </source>
</evidence>
<keyword evidence="4" id="KW-0964">Secreted</keyword>
<protein>
    <recommendedName>
        <fullName evidence="9">glucose oxidase</fullName>
        <ecNumber evidence="9">1.1.3.4</ecNumber>
    </recommendedName>
</protein>
<dbReference type="EC" id="1.1.3.4" evidence="9"/>
<dbReference type="InterPro" id="IPR036188">
    <property type="entry name" value="FAD/NAD-bd_sf"/>
</dbReference>
<keyword evidence="6 11" id="KW-0274">FAD</keyword>
<dbReference type="Gene3D" id="3.50.50.60">
    <property type="entry name" value="FAD/NAD(P)-binding domain"/>
    <property type="match status" value="1"/>
</dbReference>
<dbReference type="Proteomes" id="UP000223968">
    <property type="component" value="Unassembled WGS sequence"/>
</dbReference>
<evidence type="ECO:0000256" key="2">
    <source>
        <dbReference type="ARBA" id="ARBA00004191"/>
    </source>
</evidence>
<dbReference type="PROSITE" id="PS00624">
    <property type="entry name" value="GMC_OXRED_2"/>
    <property type="match status" value="1"/>
</dbReference>
<comment type="subcellular location">
    <subcellularLocation>
        <location evidence="2">Secreted</location>
        <location evidence="2">Cell wall</location>
    </subcellularLocation>
</comment>
<evidence type="ECO:0000256" key="8">
    <source>
        <dbReference type="ARBA" id="ARBA00049435"/>
    </source>
</evidence>
<comment type="similarity">
    <text evidence="3 11">Belongs to the GMC oxidoreductase family.</text>
</comment>
<dbReference type="PANTHER" id="PTHR11552:SF201">
    <property type="entry name" value="GLUCOSE-METHANOL-CHOLINE OXIDOREDUCTASE N-TERMINAL DOMAIN-CONTAINING PROTEIN"/>
    <property type="match status" value="1"/>
</dbReference>
<comment type="cofactor">
    <cofactor evidence="1">
        <name>FAD</name>
        <dbReference type="ChEBI" id="CHEBI:57692"/>
    </cofactor>
</comment>
<dbReference type="SUPFAM" id="SSF54373">
    <property type="entry name" value="FAD-linked reductases, C-terminal domain"/>
    <property type="match status" value="1"/>
</dbReference>
<dbReference type="Gene3D" id="3.30.560.10">
    <property type="entry name" value="Glucose Oxidase, domain 3"/>
    <property type="match status" value="1"/>
</dbReference>
<dbReference type="OrthoDB" id="269227at2759"/>
<dbReference type="Pfam" id="PF05199">
    <property type="entry name" value="GMC_oxred_C"/>
    <property type="match status" value="1"/>
</dbReference>
<feature type="chain" id="PRO_5012835153" description="glucose oxidase" evidence="12">
    <location>
        <begin position="19"/>
        <end position="606"/>
    </location>
</feature>
<dbReference type="STRING" id="1447875.A0A2B7XGK7"/>
<feature type="active site" description="Proton acceptor" evidence="10">
    <location>
        <position position="572"/>
    </location>
</feature>
<proteinExistence type="inferred from homology"/>
<evidence type="ECO:0000256" key="7">
    <source>
        <dbReference type="ARBA" id="ARBA00023002"/>
    </source>
</evidence>
<keyword evidence="16" id="KW-1185">Reference proteome</keyword>
<feature type="domain" description="Glucose-methanol-choline oxidoreductase N-terminal" evidence="14">
    <location>
        <begin position="300"/>
        <end position="314"/>
    </location>
</feature>
<feature type="domain" description="Glucose-methanol-choline oxidoreductase N-terminal" evidence="13">
    <location>
        <begin position="104"/>
        <end position="127"/>
    </location>
</feature>
<dbReference type="GO" id="GO:0050660">
    <property type="term" value="F:flavin adenine dinucleotide binding"/>
    <property type="evidence" value="ECO:0007669"/>
    <property type="project" value="InterPro"/>
</dbReference>
<organism evidence="15 16">
    <name type="scientific">Helicocarpus griseus UAMH5409</name>
    <dbReference type="NCBI Taxonomy" id="1447875"/>
    <lineage>
        <taxon>Eukaryota</taxon>
        <taxon>Fungi</taxon>
        <taxon>Dikarya</taxon>
        <taxon>Ascomycota</taxon>
        <taxon>Pezizomycotina</taxon>
        <taxon>Eurotiomycetes</taxon>
        <taxon>Eurotiomycetidae</taxon>
        <taxon>Onygenales</taxon>
        <taxon>Ajellomycetaceae</taxon>
        <taxon>Helicocarpus</taxon>
    </lineage>
</organism>
<gene>
    <name evidence="15" type="ORF">AJ79_06175</name>
</gene>